<dbReference type="PANTHER" id="PTHR45228">
    <property type="entry name" value="CYCLIC DI-GMP PHOSPHODIESTERASE TM_0186-RELATED"/>
    <property type="match status" value="1"/>
</dbReference>
<keyword evidence="4" id="KW-1185">Reference proteome</keyword>
<proteinExistence type="predicted"/>
<name>A0A246BKF8_9DEIO</name>
<dbReference type="EMBL" id="NHMK01000014">
    <property type="protein sequence ID" value="OWL95811.1"/>
    <property type="molecule type" value="Genomic_DNA"/>
</dbReference>
<gene>
    <name evidence="3" type="ORF">CBQ26_11105</name>
</gene>
<dbReference type="PROSITE" id="PS51832">
    <property type="entry name" value="HD_GYP"/>
    <property type="match status" value="1"/>
</dbReference>
<dbReference type="InterPro" id="IPR037522">
    <property type="entry name" value="HD_GYP_dom"/>
</dbReference>
<dbReference type="PROSITE" id="PS51831">
    <property type="entry name" value="HD"/>
    <property type="match status" value="1"/>
</dbReference>
<keyword evidence="3" id="KW-0378">Hydrolase</keyword>
<dbReference type="InterPro" id="IPR006674">
    <property type="entry name" value="HD_domain"/>
</dbReference>
<dbReference type="InterPro" id="IPR052020">
    <property type="entry name" value="Cyclic_di-GMP/3'3'-cGAMP_PDE"/>
</dbReference>
<evidence type="ECO:0000313" key="4">
    <source>
        <dbReference type="Proteomes" id="UP000197208"/>
    </source>
</evidence>
<protein>
    <submittedName>
        <fullName evidence="3">Phosphohydrolase</fullName>
    </submittedName>
</protein>
<accession>A0A246BKF8</accession>
<dbReference type="Proteomes" id="UP000197208">
    <property type="component" value="Unassembled WGS sequence"/>
</dbReference>
<dbReference type="CDD" id="cd00077">
    <property type="entry name" value="HDc"/>
    <property type="match status" value="1"/>
</dbReference>
<dbReference type="Gene3D" id="1.10.3210.10">
    <property type="entry name" value="Hypothetical protein af1432"/>
    <property type="match status" value="1"/>
</dbReference>
<dbReference type="OrthoDB" id="73633at2"/>
<evidence type="ECO:0000259" key="1">
    <source>
        <dbReference type="PROSITE" id="PS51831"/>
    </source>
</evidence>
<feature type="domain" description="HD-GYP" evidence="2">
    <location>
        <begin position="170"/>
        <end position="359"/>
    </location>
</feature>
<organism evidence="3 4">
    <name type="scientific">Deinococcus indicus</name>
    <dbReference type="NCBI Taxonomy" id="223556"/>
    <lineage>
        <taxon>Bacteria</taxon>
        <taxon>Thermotogati</taxon>
        <taxon>Deinococcota</taxon>
        <taxon>Deinococci</taxon>
        <taxon>Deinococcales</taxon>
        <taxon>Deinococcaceae</taxon>
        <taxon>Deinococcus</taxon>
    </lineage>
</organism>
<dbReference type="Pfam" id="PF13487">
    <property type="entry name" value="HD_5"/>
    <property type="match status" value="1"/>
</dbReference>
<dbReference type="GO" id="GO:0016787">
    <property type="term" value="F:hydrolase activity"/>
    <property type="evidence" value="ECO:0007669"/>
    <property type="project" value="UniProtKB-KW"/>
</dbReference>
<dbReference type="RefSeq" id="WP_088248710.1">
    <property type="nucleotide sequence ID" value="NZ_BNAM01000006.1"/>
</dbReference>
<dbReference type="SMART" id="SM00065">
    <property type="entry name" value="GAF"/>
    <property type="match status" value="1"/>
</dbReference>
<dbReference type="SMART" id="SM00471">
    <property type="entry name" value="HDc"/>
    <property type="match status" value="1"/>
</dbReference>
<dbReference type="SUPFAM" id="SSF55781">
    <property type="entry name" value="GAF domain-like"/>
    <property type="match status" value="1"/>
</dbReference>
<evidence type="ECO:0000313" key="3">
    <source>
        <dbReference type="EMBL" id="OWL95811.1"/>
    </source>
</evidence>
<dbReference type="SUPFAM" id="SSF109604">
    <property type="entry name" value="HD-domain/PDEase-like"/>
    <property type="match status" value="1"/>
</dbReference>
<sequence length="359" mass="39120">MTEPPTPQVSYAELTLQLTRLGLNAPDLGSAMQPVLDALVTHTAADGAGYFQWWESEQTFRIRAVSGRHPWHATSGLPATLPLIQALRAADSVSFYTDTLTHPAATGFPALGMHALIAAPVHDRQGHLIGALLAHAHIPHVWTDIECALTGSVTGLLALLAARLDAEEREREAHESALRTLGLFLEARDAETHGHTDRVTQLAVRLGRALNLDEPSLCALRWGAYLHDIGKITLPDDVLRWPGPFSPAQRERMRVHVEEGVSLAQQLTFLPQPALDVIAAHHERWDGSGYPLGQRGQNIPLPARIFAVCDVFDALTSNRPYKHAWSTDEALAFVQSASGTHFDPQVVQALVKVLGHHAA</sequence>
<comment type="caution">
    <text evidence="3">The sequence shown here is derived from an EMBL/GenBank/DDBJ whole genome shotgun (WGS) entry which is preliminary data.</text>
</comment>
<dbReference type="InterPro" id="IPR003607">
    <property type="entry name" value="HD/PDEase_dom"/>
</dbReference>
<evidence type="ECO:0000259" key="2">
    <source>
        <dbReference type="PROSITE" id="PS51832"/>
    </source>
</evidence>
<reference evidence="3 4" key="1">
    <citation type="submission" date="2017-05" db="EMBL/GenBank/DDBJ databases">
        <title>De novo genome assembly of Deniococcus indicus strain DR1.</title>
        <authorList>
            <person name="Chauhan D."/>
            <person name="Yennamalli R.M."/>
            <person name="Priyadarshini R."/>
        </authorList>
    </citation>
    <scope>NUCLEOTIDE SEQUENCE [LARGE SCALE GENOMIC DNA]</scope>
    <source>
        <strain evidence="3 4">DR1</strain>
    </source>
</reference>
<dbReference type="PANTHER" id="PTHR45228:SF8">
    <property type="entry name" value="TWO-COMPONENT RESPONSE REGULATOR-RELATED"/>
    <property type="match status" value="1"/>
</dbReference>
<dbReference type="AlphaFoldDB" id="A0A246BKF8"/>
<dbReference type="InterPro" id="IPR006675">
    <property type="entry name" value="HDIG_dom"/>
</dbReference>
<dbReference type="InterPro" id="IPR003018">
    <property type="entry name" value="GAF"/>
</dbReference>
<dbReference type="Gene3D" id="3.30.450.40">
    <property type="match status" value="1"/>
</dbReference>
<dbReference type="InterPro" id="IPR029016">
    <property type="entry name" value="GAF-like_dom_sf"/>
</dbReference>
<feature type="domain" description="HD" evidence="1">
    <location>
        <begin position="192"/>
        <end position="315"/>
    </location>
</feature>
<dbReference type="Pfam" id="PF01590">
    <property type="entry name" value="GAF"/>
    <property type="match status" value="1"/>
</dbReference>
<dbReference type="NCBIfam" id="TIGR00277">
    <property type="entry name" value="HDIG"/>
    <property type="match status" value="1"/>
</dbReference>